<reference evidence="1 2" key="1">
    <citation type="submission" date="2020-09" db="EMBL/GenBank/DDBJ databases">
        <title>Characterization and genome sequencing of Ruminiclostridium sp. nov. MA18.</title>
        <authorList>
            <person name="Rettenmaier R."/>
            <person name="Kowollik M.-L."/>
            <person name="Liebl W."/>
            <person name="Zverlov V."/>
        </authorList>
    </citation>
    <scope>NUCLEOTIDE SEQUENCE [LARGE SCALE GENOMIC DNA]</scope>
    <source>
        <strain evidence="1 2">MA18</strain>
    </source>
</reference>
<name>A0A4U7JGN2_9FIRM</name>
<dbReference type="RefSeq" id="WP_137697136.1">
    <property type="nucleotide sequence ID" value="NZ_CP061336.1"/>
</dbReference>
<dbReference type="KEGG" id="rher:EHE19_000475"/>
<gene>
    <name evidence="1" type="ORF">EHE19_000475</name>
</gene>
<sequence>MKFFEMLIVLIKATFRTRSNNFSRGRMLNVFLAIIAILFGSSILVEEFFAYELLNDLFGTKCIIQSVFILCSAMSVIFTFPIAVSNVFYSKDYQLLSCMPVKKEKIIFTKVCVSYLYIVPINLIIAIPGFIVACLYGSLSILQCLWALCILLIYPIFLVSLVGILAWLIVKGDVMIKNRGLIVFGSNLLFFAGVIVLSLLLNSIIYPILANFEIDSINVILKKWMDFSNSIVLFFKPIGFAVSTILEMNTLNGVLSFILLILLNIIFSSIFVCIAASTYSSFGEKLLMIPERVKRLKTFSIGGKTGRLFQREWWILNNEFFFIAEGLTELFIGPLLILIFSLFTVFSHSIIPQFEQVFLLIQDFKYLDLVLVIMFVFLSTMSTIGPTGISREGKNFYISKVIPIPYSTQYFVKLLFSTLFALGSCVISFAGLLLLGLNMKHPLLVLISALSLIILIETGTLFFDMVKPNLTWNHPRQALNSNTNVALNMLWVFVVVGVFIGMGFIGVFLNIRHSIILVSLTVISLVSSFVVGKFLRNKAENFYMKIEI</sequence>
<evidence type="ECO:0000313" key="2">
    <source>
        <dbReference type="Proteomes" id="UP000306409"/>
    </source>
</evidence>
<organism evidence="1 2">
    <name type="scientific">Ruminiclostridium herbifermentans</name>
    <dbReference type="NCBI Taxonomy" id="2488810"/>
    <lineage>
        <taxon>Bacteria</taxon>
        <taxon>Bacillati</taxon>
        <taxon>Bacillota</taxon>
        <taxon>Clostridia</taxon>
        <taxon>Eubacteriales</taxon>
        <taxon>Oscillospiraceae</taxon>
        <taxon>Ruminiclostridium</taxon>
    </lineage>
</organism>
<proteinExistence type="predicted"/>
<protein>
    <submittedName>
        <fullName evidence="1">Uncharacterized protein</fullName>
    </submittedName>
</protein>
<accession>A0A4U7JGN2</accession>
<keyword evidence="2" id="KW-1185">Reference proteome</keyword>
<dbReference type="AlphaFoldDB" id="A0A4U7JGN2"/>
<dbReference type="Proteomes" id="UP000306409">
    <property type="component" value="Chromosome"/>
</dbReference>
<evidence type="ECO:0000313" key="1">
    <source>
        <dbReference type="EMBL" id="QNU67070.1"/>
    </source>
</evidence>
<dbReference type="EMBL" id="CP061336">
    <property type="protein sequence ID" value="QNU67070.1"/>
    <property type="molecule type" value="Genomic_DNA"/>
</dbReference>
<dbReference type="OrthoDB" id="138672at2"/>